<dbReference type="SUPFAM" id="SSF53901">
    <property type="entry name" value="Thiolase-like"/>
    <property type="match status" value="1"/>
</dbReference>
<evidence type="ECO:0000259" key="11">
    <source>
        <dbReference type="PROSITE" id="PS52019"/>
    </source>
</evidence>
<dbReference type="InterPro" id="IPR016035">
    <property type="entry name" value="Acyl_Trfase/lysoPLipase"/>
</dbReference>
<dbReference type="GO" id="GO:0006633">
    <property type="term" value="P:fatty acid biosynthetic process"/>
    <property type="evidence" value="ECO:0007669"/>
    <property type="project" value="InterPro"/>
</dbReference>
<evidence type="ECO:0000256" key="1">
    <source>
        <dbReference type="ARBA" id="ARBA00001957"/>
    </source>
</evidence>
<dbReference type="InterPro" id="IPR014030">
    <property type="entry name" value="Ketoacyl_synth_N"/>
</dbReference>
<dbReference type="InterPro" id="IPR036291">
    <property type="entry name" value="NAD(P)-bd_dom_sf"/>
</dbReference>
<dbReference type="GO" id="GO:0004315">
    <property type="term" value="F:3-oxoacyl-[acyl-carrier-protein] synthase activity"/>
    <property type="evidence" value="ECO:0007669"/>
    <property type="project" value="InterPro"/>
</dbReference>
<dbReference type="Pfam" id="PF02801">
    <property type="entry name" value="Ketoacyl-synt_C"/>
    <property type="match status" value="1"/>
</dbReference>
<evidence type="ECO:0000259" key="10">
    <source>
        <dbReference type="PROSITE" id="PS52004"/>
    </source>
</evidence>
<dbReference type="FunFam" id="3.40.366.10:FF:000002">
    <property type="entry name" value="Probable polyketide synthase 2"/>
    <property type="match status" value="1"/>
</dbReference>
<dbReference type="SUPFAM" id="SSF52151">
    <property type="entry name" value="FabD/lysophospholipase-like"/>
    <property type="match status" value="1"/>
</dbReference>
<keyword evidence="8" id="KW-0012">Acyltransferase</keyword>
<dbReference type="InterPro" id="IPR016036">
    <property type="entry name" value="Malonyl_transacylase_ACP-bd"/>
</dbReference>
<dbReference type="SUPFAM" id="SSF51735">
    <property type="entry name" value="NAD(P)-binding Rossmann-fold domains"/>
    <property type="match status" value="2"/>
</dbReference>
<dbReference type="Pfam" id="PF21089">
    <property type="entry name" value="PKS_DH_N"/>
    <property type="match status" value="1"/>
</dbReference>
<name>D7BRD9_STRBB</name>
<feature type="active site" description="Proton donor; for dehydratase activity" evidence="9">
    <location>
        <position position="1123"/>
    </location>
</feature>
<evidence type="ECO:0000313" key="13">
    <source>
        <dbReference type="Proteomes" id="UP000000377"/>
    </source>
</evidence>
<dbReference type="HOGENOM" id="CLU_000022_35_7_11"/>
<dbReference type="KEGG" id="sbh:SBI_01981"/>
<keyword evidence="13" id="KW-1185">Reference proteome</keyword>
<dbReference type="Pfam" id="PF16197">
    <property type="entry name" value="KAsynt_C_assoc"/>
    <property type="match status" value="1"/>
</dbReference>
<dbReference type="FunFam" id="3.40.47.10:FF:000019">
    <property type="entry name" value="Polyketide synthase type I"/>
    <property type="match status" value="1"/>
</dbReference>
<dbReference type="Pfam" id="PF00698">
    <property type="entry name" value="Acyl_transf_1"/>
    <property type="match status" value="1"/>
</dbReference>
<feature type="domain" description="PKS/mFAS DH" evidence="11">
    <location>
        <begin position="928"/>
        <end position="1211"/>
    </location>
</feature>
<evidence type="ECO:0000256" key="9">
    <source>
        <dbReference type="PROSITE-ProRule" id="PRU01363"/>
    </source>
</evidence>
<dbReference type="RefSeq" id="WP_014174581.1">
    <property type="nucleotide sequence ID" value="NC_016582.1"/>
</dbReference>
<dbReference type="CDD" id="cd00833">
    <property type="entry name" value="PKS"/>
    <property type="match status" value="1"/>
</dbReference>
<dbReference type="InterPro" id="IPR015083">
    <property type="entry name" value="NorB/c/GfsB-D-like_docking"/>
</dbReference>
<protein>
    <submittedName>
        <fullName evidence="12">RifB protein</fullName>
    </submittedName>
</protein>
<keyword evidence="3" id="KW-0596">Phosphopantetheine</keyword>
<dbReference type="InterPro" id="IPR032821">
    <property type="entry name" value="PKS_assoc"/>
</dbReference>
<evidence type="ECO:0000256" key="5">
    <source>
        <dbReference type="ARBA" id="ARBA00022679"/>
    </source>
</evidence>
<dbReference type="InterPro" id="IPR049551">
    <property type="entry name" value="PKS_DH_C"/>
</dbReference>
<dbReference type="Pfam" id="PF14765">
    <property type="entry name" value="PS-DH"/>
    <property type="match status" value="1"/>
</dbReference>
<evidence type="ECO:0000256" key="8">
    <source>
        <dbReference type="ARBA" id="ARBA00023315"/>
    </source>
</evidence>
<dbReference type="CDD" id="cd08956">
    <property type="entry name" value="KR_3_FAS_SDR_x"/>
    <property type="match status" value="1"/>
</dbReference>
<dbReference type="InterPro" id="IPR049552">
    <property type="entry name" value="PKS_DH_N"/>
</dbReference>
<comment type="pathway">
    <text evidence="2">Antibiotic biosynthesis.</text>
</comment>
<dbReference type="Gene3D" id="3.10.129.110">
    <property type="entry name" value="Polyketide synthase dehydratase"/>
    <property type="match status" value="1"/>
</dbReference>
<dbReference type="InterPro" id="IPR055123">
    <property type="entry name" value="SpnB-like_Rossmann"/>
</dbReference>
<feature type="region of interest" description="N-terminal hotdog fold" evidence="9">
    <location>
        <begin position="928"/>
        <end position="1050"/>
    </location>
</feature>
<dbReference type="STRING" id="749414.SBI_01981"/>
<dbReference type="InterPro" id="IPR050091">
    <property type="entry name" value="PKS_NRPS_Biosynth_Enz"/>
</dbReference>
<evidence type="ECO:0000256" key="2">
    <source>
        <dbReference type="ARBA" id="ARBA00004792"/>
    </source>
</evidence>
<keyword evidence="7" id="KW-0511">Multifunctional enzyme</keyword>
<dbReference type="PROSITE" id="PS52019">
    <property type="entry name" value="PKS_MFAS_DH"/>
    <property type="match status" value="1"/>
</dbReference>
<gene>
    <name evidence="12" type="ordered locus">SBI_01981</name>
</gene>
<dbReference type="InterPro" id="IPR020841">
    <property type="entry name" value="PKS_Beta-ketoAc_synthase_dom"/>
</dbReference>
<dbReference type="Pfam" id="PF00109">
    <property type="entry name" value="ketoacyl-synt"/>
    <property type="match status" value="1"/>
</dbReference>
<dbReference type="EMBL" id="CP002047">
    <property type="protein sequence ID" value="ADI05102.1"/>
    <property type="molecule type" value="Genomic_DNA"/>
</dbReference>
<dbReference type="GO" id="GO:0033068">
    <property type="term" value="P:macrolide biosynthetic process"/>
    <property type="evidence" value="ECO:0007669"/>
    <property type="project" value="UniProtKB-ARBA"/>
</dbReference>
<dbReference type="GO" id="GO:0031177">
    <property type="term" value="F:phosphopantetheine binding"/>
    <property type="evidence" value="ECO:0007669"/>
    <property type="project" value="UniProtKB-ARBA"/>
</dbReference>
<dbReference type="PROSITE" id="PS00606">
    <property type="entry name" value="KS3_1"/>
    <property type="match status" value="1"/>
</dbReference>
<evidence type="ECO:0000256" key="6">
    <source>
        <dbReference type="ARBA" id="ARBA00023194"/>
    </source>
</evidence>
<dbReference type="InterPro" id="IPR049900">
    <property type="entry name" value="PKS_mFAS_DH"/>
</dbReference>
<dbReference type="InterPro" id="IPR001227">
    <property type="entry name" value="Ac_transferase_dom_sf"/>
</dbReference>
<dbReference type="eggNOG" id="COG1028">
    <property type="taxonomic scope" value="Bacteria"/>
</dbReference>
<keyword evidence="6" id="KW-0045">Antibiotic biosynthesis</keyword>
<feature type="domain" description="Ketosynthase family 3 (KS3)" evidence="10">
    <location>
        <begin position="34"/>
        <end position="451"/>
    </location>
</feature>
<dbReference type="SMART" id="SM00822">
    <property type="entry name" value="PKS_KR"/>
    <property type="match status" value="1"/>
</dbReference>
<evidence type="ECO:0000256" key="3">
    <source>
        <dbReference type="ARBA" id="ARBA00022450"/>
    </source>
</evidence>
<dbReference type="PANTHER" id="PTHR43775:SF51">
    <property type="entry name" value="INACTIVE PHENOLPHTHIOCEROL SYNTHESIS POLYKETIDE SYNTHASE TYPE I PKS1-RELATED"/>
    <property type="match status" value="1"/>
</dbReference>
<feature type="active site" description="Proton acceptor; for dehydratase activity" evidence="9">
    <location>
        <position position="960"/>
    </location>
</feature>
<dbReference type="InterPro" id="IPR013968">
    <property type="entry name" value="PKS_KR"/>
</dbReference>
<dbReference type="InterPro" id="IPR042104">
    <property type="entry name" value="PKS_dehydratase_sf"/>
</dbReference>
<dbReference type="Gene3D" id="3.30.70.3290">
    <property type="match status" value="1"/>
</dbReference>
<proteinExistence type="predicted"/>
<dbReference type="Gene3D" id="3.40.366.10">
    <property type="entry name" value="Malonyl-Coenzyme A Acyl Carrier Protein, domain 2"/>
    <property type="match status" value="1"/>
</dbReference>
<dbReference type="Proteomes" id="UP000000377">
    <property type="component" value="Chromosome"/>
</dbReference>
<dbReference type="Gene3D" id="3.40.47.10">
    <property type="match status" value="1"/>
</dbReference>
<dbReference type="InterPro" id="IPR016039">
    <property type="entry name" value="Thiolase-like"/>
</dbReference>
<dbReference type="Pfam" id="PF22953">
    <property type="entry name" value="SpnB_Rossmann"/>
    <property type="match status" value="1"/>
</dbReference>
<dbReference type="GO" id="GO:0004312">
    <property type="term" value="F:fatty acid synthase activity"/>
    <property type="evidence" value="ECO:0007669"/>
    <property type="project" value="TreeGrafter"/>
</dbReference>
<evidence type="ECO:0000313" key="12">
    <source>
        <dbReference type="EMBL" id="ADI05102.1"/>
    </source>
</evidence>
<dbReference type="SMART" id="SM00827">
    <property type="entry name" value="PKS_AT"/>
    <property type="match status" value="1"/>
</dbReference>
<dbReference type="InterPro" id="IPR018201">
    <property type="entry name" value="Ketoacyl_synth_AS"/>
</dbReference>
<dbReference type="PANTHER" id="PTHR43775">
    <property type="entry name" value="FATTY ACID SYNTHASE"/>
    <property type="match status" value="1"/>
</dbReference>
<dbReference type="SMART" id="SM00825">
    <property type="entry name" value="PKS_KS"/>
    <property type="match status" value="1"/>
</dbReference>
<dbReference type="Pfam" id="PF08990">
    <property type="entry name" value="Docking"/>
    <property type="match status" value="1"/>
</dbReference>
<dbReference type="Pfam" id="PF08659">
    <property type="entry name" value="KR"/>
    <property type="match status" value="1"/>
</dbReference>
<reference evidence="12 13" key="1">
    <citation type="journal article" date="2010" name="J. Bacteriol.">
        <title>Genome sequence of the milbemycin-producing bacterium Streptomyces bingchenggensis.</title>
        <authorList>
            <person name="Wang X.J."/>
            <person name="Yan Y.J."/>
            <person name="Zhang B."/>
            <person name="An J."/>
            <person name="Wang J.J."/>
            <person name="Tian J."/>
            <person name="Jiang L."/>
            <person name="Chen Y.H."/>
            <person name="Huang S.X."/>
            <person name="Yin M."/>
            <person name="Zhang J."/>
            <person name="Gao A.L."/>
            <person name="Liu C.X."/>
            <person name="Zhu Z.X."/>
            <person name="Xiang W.S."/>
        </authorList>
    </citation>
    <scope>NUCLEOTIDE SEQUENCE [LARGE SCALE GENOMIC DNA]</scope>
    <source>
        <strain evidence="12 13">BCW-1</strain>
    </source>
</reference>
<sequence length="1533" mass="159812">MTDSDEKLVSALRLSLKENERLRVQNAKLSGATREPVAIVAMSCRYPGGVTSPEELWQLVADGVDAVSDFPTDRGWDIDGGYDPEPGKAGKFYAREGGFLHDGGEFDPAPFGISPVEALHMDPQQRLLLECSWEVLERAGVDPLSLKGATTGVFTGAMHHDYALGQPVSTTSGGSLLSGGVSYTLGLEGPSVTIDTACSSSLAAVHLACQALRREECGLALAGGVTVMATPQLFKVFSQQRGLAPDGRCKSFSDAADGTGWGEGAGMLLLERLSDARRNGHPVLAVIRGSAVNQDGRSSGQTAPNGPAQQRLIRQALANAGLSAADIDAVEAHGTGTTLGDPIEAQALLATYGRGREGHHPLLLGSIKSNIGHTQAAAGVAGVIKMVMAMRHGTLPRTLHMDAPSAQVDWSAGAVELLTEPVAWPETGHLRRAGVSAFGASGTNVHVILEQNPPGEEPEIARPEWCGAVPWVLSGRTPEALRAQAARLLATVSGNDGPAPADIGFSLVTGRTRFEHRAAVVGRDREEFVHGLAALATGTPATGVVTGAAREAPRVVFVFPGQGTQWTGMATELLESNAVFQQTMLACENALSKVVDWSLPAVLDDQDALDRVDVVQPALWAVMVSLAAVWRSCGVEPAAVVGHSQGEIAAACVAGALSIEDGARVVALRSRIIAEVLAGQGRMMSIPEPLEQVERRLAESESEPAGGFADAVSIAAVNGPSSVVVSGGAEAVEKLHTALVEEGVRARLIEVDYASHSVQVEQIADRLAEALAPIRPRPSDIPFYSTVDDGWQDTEGLDAGYWYRNLRQPVRFEPAVRALLDKGFRGFVEISSHPVLTVGVQESVDRAEVRAVATGSLRRDEGGWDRMVLSLATAHMGGVAVDWPAVFADTGARRVDLPTYAFQRQRYWLDSEIGVGDPVSLGLGVVGHPVLGAVVVSAGSDGVVLTGRLSREGQGWVVDHEVLGAVLLPGTGFVELVVRAGDEVGCGVVEELMLGAPLVVPERGGVQVQVVVGDEGVGGRRSVRVFSRVDEDAGWVLHAEGTVMPGSVVPAADLTQWPPSGATELDVDGVYGFLDGAGYHYGPAFRGLRAAWRRGDEVFAEVVLDESAHADARRFGLHPALLDAAMHVNSVAASMGEDGPVADDGEGRGGVLLPFVWNQVSLHASGATRLRVRLTRPGRDALALEVADEGGRPVLSVGSMVGRPVTAEQLGSGDGAGLLEVEWRSVGVEPGGEVSWVGWDEAEGAECEVVVLDCGGVVGGGVPLVVRSVVDRVLGAVRGVLAGGSRLVVVTRGGVVVSSGEGVVVSQAPVWGLVRAAEAENPGRFVLLDLAEGEDVAGVLPSVVASGEPEAAWRGGEMLVPRLTRMGPLEVPDVPPFGDGEGTVLVTGGTGGLGAVVARHLVVEYGVRHLLLVSRRGPAAEGADVLRDELVELGASVVVAGCDVADRASVEKLLASVPSERPLTAVIHAAGVGDSGLVGSLTAGQWDGLLRPKVDAAWHLHELTRDLPLTAFVLCPPPPSPSAYGRTPAWAAC</sequence>
<keyword evidence="4" id="KW-0597">Phosphoprotein</keyword>
<dbReference type="Gene3D" id="3.40.50.720">
    <property type="entry name" value="NAD(P)-binding Rossmann-like Domain"/>
    <property type="match status" value="1"/>
</dbReference>
<evidence type="ECO:0000256" key="4">
    <source>
        <dbReference type="ARBA" id="ARBA00022553"/>
    </source>
</evidence>
<dbReference type="SMART" id="SM00826">
    <property type="entry name" value="PKS_DH"/>
    <property type="match status" value="1"/>
</dbReference>
<evidence type="ECO:0000256" key="7">
    <source>
        <dbReference type="ARBA" id="ARBA00023268"/>
    </source>
</evidence>
<feature type="region of interest" description="C-terminal hotdog fold" evidence="9">
    <location>
        <begin position="1062"/>
        <end position="1211"/>
    </location>
</feature>
<dbReference type="InterPro" id="IPR014043">
    <property type="entry name" value="Acyl_transferase_dom"/>
</dbReference>
<accession>D7BRD9</accession>
<comment type="cofactor">
    <cofactor evidence="1">
        <name>pantetheine 4'-phosphate</name>
        <dbReference type="ChEBI" id="CHEBI:47942"/>
    </cofactor>
</comment>
<keyword evidence="5" id="KW-0808">Transferase</keyword>
<dbReference type="PROSITE" id="PS52004">
    <property type="entry name" value="KS3_2"/>
    <property type="match status" value="1"/>
</dbReference>
<organism evidence="12 13">
    <name type="scientific">Streptomyces bingchenggensis (strain BCW-1)</name>
    <dbReference type="NCBI Taxonomy" id="749414"/>
    <lineage>
        <taxon>Bacteria</taxon>
        <taxon>Bacillati</taxon>
        <taxon>Actinomycetota</taxon>
        <taxon>Actinomycetes</taxon>
        <taxon>Kitasatosporales</taxon>
        <taxon>Streptomycetaceae</taxon>
        <taxon>Streptomyces</taxon>
    </lineage>
</organism>
<dbReference type="SUPFAM" id="SSF55048">
    <property type="entry name" value="Probable ACP-binding domain of malonyl-CoA ACP transacylase"/>
    <property type="match status" value="1"/>
</dbReference>
<dbReference type="eggNOG" id="COG3321">
    <property type="taxonomic scope" value="Bacteria"/>
</dbReference>
<dbReference type="PATRIC" id="fig|749414.3.peg.2050"/>
<dbReference type="InterPro" id="IPR057326">
    <property type="entry name" value="KR_dom"/>
</dbReference>
<dbReference type="InterPro" id="IPR014031">
    <property type="entry name" value="Ketoacyl_synth_C"/>
</dbReference>
<dbReference type="InterPro" id="IPR020807">
    <property type="entry name" value="PKS_DH"/>
</dbReference>